<gene>
    <name evidence="3" type="ORF">AGERDE_LOCUS7249</name>
</gene>
<proteinExistence type="predicted"/>
<dbReference type="SUPFAM" id="SSF81383">
    <property type="entry name" value="F-box domain"/>
    <property type="match status" value="1"/>
</dbReference>
<evidence type="ECO:0000256" key="1">
    <source>
        <dbReference type="SAM" id="MobiDB-lite"/>
    </source>
</evidence>
<accession>A0A9N9BCB2</accession>
<evidence type="ECO:0000313" key="3">
    <source>
        <dbReference type="EMBL" id="CAG8563068.1"/>
    </source>
</evidence>
<dbReference type="PROSITE" id="PS50181">
    <property type="entry name" value="FBOX"/>
    <property type="match status" value="1"/>
</dbReference>
<dbReference type="OrthoDB" id="2356311at2759"/>
<dbReference type="Pfam" id="PF00646">
    <property type="entry name" value="F-box"/>
    <property type="match status" value="1"/>
</dbReference>
<keyword evidence="4" id="KW-1185">Reference proteome</keyword>
<protein>
    <submittedName>
        <fullName evidence="3">8235_t:CDS:1</fullName>
    </submittedName>
</protein>
<sequence length="408" mass="47703">MDNMHFDPRITIDESEEPPITIKSVEKKEQKKREFLVLDLIKNRIEIFTNICSHLEPLNLVSLRLTCKEFNDLLKSPIDSITQQIWKQSRVTFCKFYQLPPPLGISEQTYVSMIYSENGCQVCGDLSKSATIYWNPLVICCTSCFNKNTISERTIRYEWDFPESIIKILIPITLKDLFGDYLRYYWIPSVSQQIDEFINLEPAEEKPWLKSKSIQYQYAISTSLEREYWERCRYIKRYRPTTAETKKRKSIKGKEVERLQPQNNQNQQVEASIYPTYFEWLVQLDILPIFENEYKNALKAASAYYESQTEIKQEVDKVNKHEELYSVENSCVVVDQLDDCFSPTETILGDSDPEDTAPSPRPTKKARYNPLEERTNSPQHTPQRIKNLGYSLRARTPTKSSSSSLNGL</sequence>
<evidence type="ECO:0000259" key="2">
    <source>
        <dbReference type="PROSITE" id="PS50181"/>
    </source>
</evidence>
<comment type="caution">
    <text evidence="3">The sequence shown here is derived from an EMBL/GenBank/DDBJ whole genome shotgun (WGS) entry which is preliminary data.</text>
</comment>
<organism evidence="3 4">
    <name type="scientific">Ambispora gerdemannii</name>
    <dbReference type="NCBI Taxonomy" id="144530"/>
    <lineage>
        <taxon>Eukaryota</taxon>
        <taxon>Fungi</taxon>
        <taxon>Fungi incertae sedis</taxon>
        <taxon>Mucoromycota</taxon>
        <taxon>Glomeromycotina</taxon>
        <taxon>Glomeromycetes</taxon>
        <taxon>Archaeosporales</taxon>
        <taxon>Ambisporaceae</taxon>
        <taxon>Ambispora</taxon>
    </lineage>
</organism>
<feature type="region of interest" description="Disordered" evidence="1">
    <location>
        <begin position="344"/>
        <end position="408"/>
    </location>
</feature>
<dbReference type="AlphaFoldDB" id="A0A9N9BCB2"/>
<dbReference type="InterPro" id="IPR001810">
    <property type="entry name" value="F-box_dom"/>
</dbReference>
<name>A0A9N9BCB2_9GLOM</name>
<reference evidence="3" key="1">
    <citation type="submission" date="2021-06" db="EMBL/GenBank/DDBJ databases">
        <authorList>
            <person name="Kallberg Y."/>
            <person name="Tangrot J."/>
            <person name="Rosling A."/>
        </authorList>
    </citation>
    <scope>NUCLEOTIDE SEQUENCE</scope>
    <source>
        <strain evidence="3">MT106</strain>
    </source>
</reference>
<feature type="compositionally biased region" description="Polar residues" evidence="1">
    <location>
        <begin position="397"/>
        <end position="408"/>
    </location>
</feature>
<dbReference type="InterPro" id="IPR036047">
    <property type="entry name" value="F-box-like_dom_sf"/>
</dbReference>
<evidence type="ECO:0000313" key="4">
    <source>
        <dbReference type="Proteomes" id="UP000789831"/>
    </source>
</evidence>
<dbReference type="CDD" id="cd09917">
    <property type="entry name" value="F-box_SF"/>
    <property type="match status" value="1"/>
</dbReference>
<dbReference type="Proteomes" id="UP000789831">
    <property type="component" value="Unassembled WGS sequence"/>
</dbReference>
<feature type="domain" description="F-box" evidence="2">
    <location>
        <begin position="37"/>
        <end position="89"/>
    </location>
</feature>
<dbReference type="EMBL" id="CAJVPL010001287">
    <property type="protein sequence ID" value="CAG8563068.1"/>
    <property type="molecule type" value="Genomic_DNA"/>
</dbReference>